<evidence type="ECO:0000256" key="7">
    <source>
        <dbReference type="ARBA" id="ARBA00022723"/>
    </source>
</evidence>
<evidence type="ECO:0000256" key="8">
    <source>
        <dbReference type="ARBA" id="ARBA00022801"/>
    </source>
</evidence>
<evidence type="ECO:0000313" key="15">
    <source>
        <dbReference type="EMBL" id="MBM6912938.1"/>
    </source>
</evidence>
<gene>
    <name evidence="15" type="ORF">H6A01_06320</name>
</gene>
<protein>
    <submittedName>
        <fullName evidence="15">Site-2 protease family protein</fullName>
    </submittedName>
</protein>
<comment type="caution">
    <text evidence="15">The sequence shown here is derived from an EMBL/GenBank/DDBJ whole genome shotgun (WGS) entry which is preliminary data.</text>
</comment>
<keyword evidence="6 13" id="KW-0812">Transmembrane</keyword>
<keyword evidence="12 13" id="KW-0472">Membrane</keyword>
<feature type="transmembrane region" description="Helical" evidence="13">
    <location>
        <begin position="47"/>
        <end position="68"/>
    </location>
</feature>
<feature type="transmembrane region" description="Helical" evidence="13">
    <location>
        <begin position="6"/>
        <end position="26"/>
    </location>
</feature>
<dbReference type="PANTHER" id="PTHR35864:SF1">
    <property type="entry name" value="ZINC METALLOPROTEASE YWHC-RELATED"/>
    <property type="match status" value="1"/>
</dbReference>
<feature type="transmembrane region" description="Helical" evidence="13">
    <location>
        <begin position="122"/>
        <end position="144"/>
    </location>
</feature>
<feature type="domain" description="Peptidase M50" evidence="14">
    <location>
        <begin position="117"/>
        <end position="159"/>
    </location>
</feature>
<sequence length="208" mass="23491">MFNFDIITMAATLPAIIISMAVHEYAHAQVADWLGDDTPRRMGRLTLNPFSHIDIVGMIMLFLVQFGWAKPVMVNPANFKDKKTDDMLVSIAGPLANLIVAFITLAVLTVMRTHHIAISDGLYRVLLYTIILNINFAIFNLLPIPPLDGSRLLMALMSPAWQMRFLQWERFSFLILIIFAYSPLLGHVLIPLQHSILTLFTFLLSPLT</sequence>
<keyword evidence="11" id="KW-0482">Metalloprotease</keyword>
<dbReference type="InterPro" id="IPR008915">
    <property type="entry name" value="Peptidase_M50"/>
</dbReference>
<evidence type="ECO:0000256" key="10">
    <source>
        <dbReference type="ARBA" id="ARBA00022989"/>
    </source>
</evidence>
<dbReference type="Proteomes" id="UP000707138">
    <property type="component" value="Unassembled WGS sequence"/>
</dbReference>
<comment type="similarity">
    <text evidence="3">Belongs to the peptidase M50B family.</text>
</comment>
<keyword evidence="7" id="KW-0479">Metal-binding</keyword>
<evidence type="ECO:0000313" key="16">
    <source>
        <dbReference type="Proteomes" id="UP000707138"/>
    </source>
</evidence>
<comment type="cofactor">
    <cofactor evidence="1">
        <name>Zn(2+)</name>
        <dbReference type="ChEBI" id="CHEBI:29105"/>
    </cofactor>
</comment>
<evidence type="ECO:0000256" key="3">
    <source>
        <dbReference type="ARBA" id="ARBA00007931"/>
    </source>
</evidence>
<evidence type="ECO:0000256" key="5">
    <source>
        <dbReference type="ARBA" id="ARBA00022670"/>
    </source>
</evidence>
<evidence type="ECO:0000256" key="13">
    <source>
        <dbReference type="SAM" id="Phobius"/>
    </source>
</evidence>
<dbReference type="CDD" id="cd06158">
    <property type="entry name" value="S2P-M50_like_1"/>
    <property type="match status" value="1"/>
</dbReference>
<evidence type="ECO:0000256" key="12">
    <source>
        <dbReference type="ARBA" id="ARBA00023136"/>
    </source>
</evidence>
<keyword evidence="9" id="KW-0862">Zinc</keyword>
<dbReference type="PANTHER" id="PTHR35864">
    <property type="entry name" value="ZINC METALLOPROTEASE MJ0611-RELATED"/>
    <property type="match status" value="1"/>
</dbReference>
<dbReference type="EMBL" id="JACJLA010000010">
    <property type="protein sequence ID" value="MBM6912938.1"/>
    <property type="molecule type" value="Genomic_DNA"/>
</dbReference>
<evidence type="ECO:0000259" key="14">
    <source>
        <dbReference type="Pfam" id="PF02163"/>
    </source>
</evidence>
<evidence type="ECO:0000256" key="1">
    <source>
        <dbReference type="ARBA" id="ARBA00001947"/>
    </source>
</evidence>
<name>A0ABS2GIG4_9FIRM</name>
<keyword evidence="16" id="KW-1185">Reference proteome</keyword>
<dbReference type="GO" id="GO:0008233">
    <property type="term" value="F:peptidase activity"/>
    <property type="evidence" value="ECO:0007669"/>
    <property type="project" value="UniProtKB-KW"/>
</dbReference>
<dbReference type="InterPro" id="IPR044537">
    <property type="entry name" value="Rip2-like"/>
</dbReference>
<evidence type="ECO:0000256" key="2">
    <source>
        <dbReference type="ARBA" id="ARBA00004651"/>
    </source>
</evidence>
<feature type="transmembrane region" description="Helical" evidence="13">
    <location>
        <begin position="88"/>
        <end position="110"/>
    </location>
</feature>
<comment type="subcellular location">
    <subcellularLocation>
        <location evidence="2">Cell membrane</location>
        <topology evidence="2">Multi-pass membrane protein</topology>
    </subcellularLocation>
</comment>
<proteinExistence type="inferred from homology"/>
<evidence type="ECO:0000256" key="4">
    <source>
        <dbReference type="ARBA" id="ARBA00022475"/>
    </source>
</evidence>
<keyword evidence="4" id="KW-1003">Cell membrane</keyword>
<reference evidence="15 16" key="1">
    <citation type="journal article" date="2021" name="Sci. Rep.">
        <title>The distribution of antibiotic resistance genes in chicken gut microbiota commensals.</title>
        <authorList>
            <person name="Juricova H."/>
            <person name="Matiasovicova J."/>
            <person name="Kubasova T."/>
            <person name="Cejkova D."/>
            <person name="Rychlik I."/>
        </authorList>
    </citation>
    <scope>NUCLEOTIDE SEQUENCE [LARGE SCALE GENOMIC DNA]</scope>
    <source>
        <strain evidence="15 16">An537</strain>
    </source>
</reference>
<organism evidence="15 16">
    <name type="scientific">Veillonella magna</name>
    <dbReference type="NCBI Taxonomy" id="464322"/>
    <lineage>
        <taxon>Bacteria</taxon>
        <taxon>Bacillati</taxon>
        <taxon>Bacillota</taxon>
        <taxon>Negativicutes</taxon>
        <taxon>Veillonellales</taxon>
        <taxon>Veillonellaceae</taxon>
        <taxon>Veillonella</taxon>
    </lineage>
</organism>
<keyword evidence="8" id="KW-0378">Hydrolase</keyword>
<feature type="transmembrane region" description="Helical" evidence="13">
    <location>
        <begin position="171"/>
        <end position="190"/>
    </location>
</feature>
<evidence type="ECO:0000256" key="11">
    <source>
        <dbReference type="ARBA" id="ARBA00023049"/>
    </source>
</evidence>
<keyword evidence="10 13" id="KW-1133">Transmembrane helix</keyword>
<dbReference type="GO" id="GO:0006508">
    <property type="term" value="P:proteolysis"/>
    <property type="evidence" value="ECO:0007669"/>
    <property type="project" value="UniProtKB-KW"/>
</dbReference>
<evidence type="ECO:0000256" key="9">
    <source>
        <dbReference type="ARBA" id="ARBA00022833"/>
    </source>
</evidence>
<keyword evidence="5 15" id="KW-0645">Protease</keyword>
<accession>A0ABS2GIG4</accession>
<dbReference type="Pfam" id="PF02163">
    <property type="entry name" value="Peptidase_M50"/>
    <property type="match status" value="1"/>
</dbReference>
<dbReference type="InterPro" id="IPR052348">
    <property type="entry name" value="Metallopeptidase_M50B"/>
</dbReference>
<dbReference type="RefSeq" id="WP_205087945.1">
    <property type="nucleotide sequence ID" value="NZ_JACJLA010000010.1"/>
</dbReference>
<evidence type="ECO:0000256" key="6">
    <source>
        <dbReference type="ARBA" id="ARBA00022692"/>
    </source>
</evidence>